<dbReference type="InterPro" id="IPR011079">
    <property type="entry name" value="Ala_racemase_C"/>
</dbReference>
<organism evidence="9 10">
    <name type="scientific">Aequorivita soesokkakensis</name>
    <dbReference type="NCBI Taxonomy" id="1385699"/>
    <lineage>
        <taxon>Bacteria</taxon>
        <taxon>Pseudomonadati</taxon>
        <taxon>Bacteroidota</taxon>
        <taxon>Flavobacteriia</taxon>
        <taxon>Flavobacteriales</taxon>
        <taxon>Flavobacteriaceae</taxon>
        <taxon>Aequorivita</taxon>
    </lineage>
</organism>
<dbReference type="GO" id="GO:0030632">
    <property type="term" value="P:D-alanine biosynthetic process"/>
    <property type="evidence" value="ECO:0007669"/>
    <property type="project" value="UniProtKB-UniRule"/>
</dbReference>
<dbReference type="HAMAP" id="MF_01201">
    <property type="entry name" value="Ala_racemase"/>
    <property type="match status" value="1"/>
</dbReference>
<dbReference type="GO" id="GO:0005829">
    <property type="term" value="C:cytosol"/>
    <property type="evidence" value="ECO:0007669"/>
    <property type="project" value="TreeGrafter"/>
</dbReference>
<evidence type="ECO:0000256" key="3">
    <source>
        <dbReference type="ARBA" id="ARBA00022898"/>
    </source>
</evidence>
<evidence type="ECO:0000256" key="1">
    <source>
        <dbReference type="ARBA" id="ARBA00000316"/>
    </source>
</evidence>
<sequence>MPKATETLLEIDLNALDNNYKYLTSKLKPATKVLAVVKAFAYGSDSVVIAKELVDLGVDYFAVAYANEGETLRNSQIETPILVLHPLPVNFEVILNRCLEPSIYSRKMLEEFIAFAEEKKQTNYPIHLKFNTGLNRLGFVESDVAFIAETLSKTQSVKVKSAFSHLAASEDLKLKDFTLGQIENFRKISEELISKIGYKPLLHCANTSGIINYPEAHFDMVRTGIGLYGFGNDKEENKHLKPVGTLKTVISQIHKVENGESVGYNRGFIAEKATLSATLPIGHADGIPRSYGKGKGWVTINGKKAHILGNVCMDMIMVDVTSIDCQEGDEAIIFGPSTTAEELSAAINSISYELITAVSQRVKRIICRN</sequence>
<dbReference type="UniPathway" id="UPA00042">
    <property type="reaction ID" value="UER00497"/>
</dbReference>
<dbReference type="InterPro" id="IPR029066">
    <property type="entry name" value="PLP-binding_barrel"/>
</dbReference>
<dbReference type="NCBIfam" id="TIGR00492">
    <property type="entry name" value="alr"/>
    <property type="match status" value="1"/>
</dbReference>
<dbReference type="RefSeq" id="WP_068762772.1">
    <property type="nucleotide sequence ID" value="NZ_LXIE01000045.1"/>
</dbReference>
<protein>
    <recommendedName>
        <fullName evidence="5">Alanine racemase</fullName>
        <ecNumber evidence="5">5.1.1.1</ecNumber>
    </recommendedName>
</protein>
<feature type="active site" description="Proton acceptor; specific for D-alanine" evidence="5">
    <location>
        <position position="38"/>
    </location>
</feature>
<evidence type="ECO:0000256" key="2">
    <source>
        <dbReference type="ARBA" id="ARBA00001933"/>
    </source>
</evidence>
<dbReference type="Pfam" id="PF01168">
    <property type="entry name" value="Ala_racemase_N"/>
    <property type="match status" value="1"/>
</dbReference>
<dbReference type="PANTHER" id="PTHR30511:SF0">
    <property type="entry name" value="ALANINE RACEMASE, CATABOLIC-RELATED"/>
    <property type="match status" value="1"/>
</dbReference>
<dbReference type="SUPFAM" id="SSF51419">
    <property type="entry name" value="PLP-binding barrel"/>
    <property type="match status" value="1"/>
</dbReference>
<proteinExistence type="inferred from homology"/>
<dbReference type="EMBL" id="LXIE01000045">
    <property type="protein sequence ID" value="OAD90454.1"/>
    <property type="molecule type" value="Genomic_DNA"/>
</dbReference>
<comment type="similarity">
    <text evidence="5">Belongs to the alanine racemase family.</text>
</comment>
<dbReference type="AlphaFoldDB" id="A0A1A9LBW2"/>
<evidence type="ECO:0000256" key="6">
    <source>
        <dbReference type="PIRSR" id="PIRSR600821-50"/>
    </source>
</evidence>
<dbReference type="InterPro" id="IPR009006">
    <property type="entry name" value="Ala_racemase/Decarboxylase_C"/>
</dbReference>
<dbReference type="GO" id="GO:0030170">
    <property type="term" value="F:pyridoxal phosphate binding"/>
    <property type="evidence" value="ECO:0007669"/>
    <property type="project" value="UniProtKB-UniRule"/>
</dbReference>
<dbReference type="CDD" id="cd00430">
    <property type="entry name" value="PLPDE_III_AR"/>
    <property type="match status" value="1"/>
</dbReference>
<comment type="pathway">
    <text evidence="5">Amino-acid biosynthesis; D-alanine biosynthesis; D-alanine from L-alanine: step 1/1.</text>
</comment>
<evidence type="ECO:0000313" key="9">
    <source>
        <dbReference type="EMBL" id="OAD90454.1"/>
    </source>
</evidence>
<dbReference type="SUPFAM" id="SSF50621">
    <property type="entry name" value="Alanine racemase C-terminal domain-like"/>
    <property type="match status" value="1"/>
</dbReference>
<dbReference type="PANTHER" id="PTHR30511">
    <property type="entry name" value="ALANINE RACEMASE"/>
    <property type="match status" value="1"/>
</dbReference>
<evidence type="ECO:0000256" key="5">
    <source>
        <dbReference type="HAMAP-Rule" id="MF_01201"/>
    </source>
</evidence>
<feature type="binding site" evidence="5 7">
    <location>
        <position position="313"/>
    </location>
    <ligand>
        <name>substrate</name>
    </ligand>
</feature>
<dbReference type="SMART" id="SM01005">
    <property type="entry name" value="Ala_racemase_C"/>
    <property type="match status" value="1"/>
</dbReference>
<evidence type="ECO:0000256" key="7">
    <source>
        <dbReference type="PIRSR" id="PIRSR600821-52"/>
    </source>
</evidence>
<comment type="function">
    <text evidence="5">Catalyzes the interconversion of L-alanine and D-alanine. May also act on other amino acids.</text>
</comment>
<reference evidence="9 10" key="1">
    <citation type="submission" date="2016-05" db="EMBL/GenBank/DDBJ databases">
        <title>Genome sequencing of Vitellibacter soesokkakensis RSSK-12.</title>
        <authorList>
            <person name="Thevarajoo S."/>
            <person name="Selvaratnam C."/>
            <person name="Goh K.M."/>
            <person name="Chan K.-G."/>
            <person name="Chong C.S."/>
        </authorList>
    </citation>
    <scope>NUCLEOTIDE SEQUENCE [LARGE SCALE GENOMIC DNA]</scope>
    <source>
        <strain evidence="9 10">RSSK-12</strain>
    </source>
</reference>
<dbReference type="GO" id="GO:0008784">
    <property type="term" value="F:alanine racemase activity"/>
    <property type="evidence" value="ECO:0007669"/>
    <property type="project" value="UniProtKB-UniRule"/>
</dbReference>
<comment type="cofactor">
    <cofactor evidence="2 5 6">
        <name>pyridoxal 5'-phosphate</name>
        <dbReference type="ChEBI" id="CHEBI:597326"/>
    </cofactor>
</comment>
<feature type="active site" description="Proton acceptor; specific for L-alanine" evidence="5">
    <location>
        <position position="264"/>
    </location>
</feature>
<keyword evidence="4 5" id="KW-0413">Isomerase</keyword>
<dbReference type="Pfam" id="PF00842">
    <property type="entry name" value="Ala_racemase_C"/>
    <property type="match status" value="1"/>
</dbReference>
<evidence type="ECO:0000313" key="10">
    <source>
        <dbReference type="Proteomes" id="UP000077552"/>
    </source>
</evidence>
<feature type="modified residue" description="N6-(pyridoxal phosphate)lysine" evidence="5 6">
    <location>
        <position position="38"/>
    </location>
</feature>
<gene>
    <name evidence="9" type="ORF">A7A78_05925</name>
</gene>
<comment type="catalytic activity">
    <reaction evidence="1 5">
        <text>L-alanine = D-alanine</text>
        <dbReference type="Rhea" id="RHEA:20249"/>
        <dbReference type="ChEBI" id="CHEBI:57416"/>
        <dbReference type="ChEBI" id="CHEBI:57972"/>
        <dbReference type="EC" id="5.1.1.1"/>
    </reaction>
</comment>
<dbReference type="InterPro" id="IPR000821">
    <property type="entry name" value="Ala_racemase"/>
</dbReference>
<dbReference type="OrthoDB" id="9801978at2"/>
<feature type="binding site" evidence="5 7">
    <location>
        <position position="136"/>
    </location>
    <ligand>
        <name>substrate</name>
    </ligand>
</feature>
<dbReference type="PRINTS" id="PR00992">
    <property type="entry name" value="ALARACEMASE"/>
</dbReference>
<dbReference type="InterPro" id="IPR001608">
    <property type="entry name" value="Ala_racemase_N"/>
</dbReference>
<feature type="domain" description="Alanine racemase C-terminal" evidence="8">
    <location>
        <begin position="243"/>
        <end position="367"/>
    </location>
</feature>
<comment type="caution">
    <text evidence="9">The sequence shown here is derived from an EMBL/GenBank/DDBJ whole genome shotgun (WGS) entry which is preliminary data.</text>
</comment>
<dbReference type="Proteomes" id="UP000077552">
    <property type="component" value="Unassembled WGS sequence"/>
</dbReference>
<accession>A0A1A9LBW2</accession>
<evidence type="ECO:0000259" key="8">
    <source>
        <dbReference type="SMART" id="SM01005"/>
    </source>
</evidence>
<dbReference type="Gene3D" id="3.20.20.10">
    <property type="entry name" value="Alanine racemase"/>
    <property type="match status" value="1"/>
</dbReference>
<name>A0A1A9LBW2_9FLAO</name>
<keyword evidence="10" id="KW-1185">Reference proteome</keyword>
<keyword evidence="3 5" id="KW-0663">Pyridoxal phosphate</keyword>
<dbReference type="EC" id="5.1.1.1" evidence="5"/>
<dbReference type="FunFam" id="3.20.20.10:FF:000002">
    <property type="entry name" value="Alanine racemase"/>
    <property type="match status" value="1"/>
</dbReference>
<dbReference type="Gene3D" id="2.40.37.10">
    <property type="entry name" value="Lyase, Ornithine Decarboxylase, Chain A, domain 1"/>
    <property type="match status" value="1"/>
</dbReference>
<dbReference type="STRING" id="1385699.A7A78_05925"/>
<evidence type="ECO:0000256" key="4">
    <source>
        <dbReference type="ARBA" id="ARBA00023235"/>
    </source>
</evidence>